<dbReference type="EMBL" id="MNCJ02000331">
    <property type="protein sequence ID" value="KAF5761713.1"/>
    <property type="molecule type" value="Genomic_DNA"/>
</dbReference>
<comment type="caution">
    <text evidence="1">The sequence shown here is derived from an EMBL/GenBank/DDBJ whole genome shotgun (WGS) entry which is preliminary data.</text>
</comment>
<evidence type="ECO:0000313" key="1">
    <source>
        <dbReference type="EMBL" id="KAF5761713.1"/>
    </source>
</evidence>
<reference evidence="1" key="2">
    <citation type="submission" date="2020-06" db="EMBL/GenBank/DDBJ databases">
        <title>Helianthus annuus Genome sequencing and assembly Release 2.</title>
        <authorList>
            <person name="Gouzy J."/>
            <person name="Langlade N."/>
            <person name="Munos S."/>
        </authorList>
    </citation>
    <scope>NUCLEOTIDE SEQUENCE</scope>
    <source>
        <tissue evidence="1">Leaves</tissue>
    </source>
</reference>
<dbReference type="Gramene" id="mRNA:HanXRQr2_Chr16g0768241">
    <property type="protein sequence ID" value="CDS:HanXRQr2_Chr16g0768241.1"/>
    <property type="gene ID" value="HanXRQr2_Chr16g0768241"/>
</dbReference>
<dbReference type="Proteomes" id="UP000215914">
    <property type="component" value="Unassembled WGS sequence"/>
</dbReference>
<organism evidence="1 2">
    <name type="scientific">Helianthus annuus</name>
    <name type="common">Common sunflower</name>
    <dbReference type="NCBI Taxonomy" id="4232"/>
    <lineage>
        <taxon>Eukaryota</taxon>
        <taxon>Viridiplantae</taxon>
        <taxon>Streptophyta</taxon>
        <taxon>Embryophyta</taxon>
        <taxon>Tracheophyta</taxon>
        <taxon>Spermatophyta</taxon>
        <taxon>Magnoliopsida</taxon>
        <taxon>eudicotyledons</taxon>
        <taxon>Gunneridae</taxon>
        <taxon>Pentapetalae</taxon>
        <taxon>asterids</taxon>
        <taxon>campanulids</taxon>
        <taxon>Asterales</taxon>
        <taxon>Asteraceae</taxon>
        <taxon>Asteroideae</taxon>
        <taxon>Heliantheae alliance</taxon>
        <taxon>Heliantheae</taxon>
        <taxon>Helianthus</taxon>
    </lineage>
</organism>
<protein>
    <submittedName>
        <fullName evidence="1">Uncharacterized protein</fullName>
    </submittedName>
</protein>
<accession>A0A9K3H086</accession>
<gene>
    <name evidence="1" type="ORF">HanXRQr2_Chr16g0768241</name>
</gene>
<proteinExistence type="predicted"/>
<evidence type="ECO:0000313" key="2">
    <source>
        <dbReference type="Proteomes" id="UP000215914"/>
    </source>
</evidence>
<dbReference type="AlphaFoldDB" id="A0A9K3H086"/>
<reference evidence="1" key="1">
    <citation type="journal article" date="2017" name="Nature">
        <title>The sunflower genome provides insights into oil metabolism, flowering and Asterid evolution.</title>
        <authorList>
            <person name="Badouin H."/>
            <person name="Gouzy J."/>
            <person name="Grassa C.J."/>
            <person name="Murat F."/>
            <person name="Staton S.E."/>
            <person name="Cottret L."/>
            <person name="Lelandais-Briere C."/>
            <person name="Owens G.L."/>
            <person name="Carrere S."/>
            <person name="Mayjonade B."/>
            <person name="Legrand L."/>
            <person name="Gill N."/>
            <person name="Kane N.C."/>
            <person name="Bowers J.E."/>
            <person name="Hubner S."/>
            <person name="Bellec A."/>
            <person name="Berard A."/>
            <person name="Berges H."/>
            <person name="Blanchet N."/>
            <person name="Boniface M.C."/>
            <person name="Brunel D."/>
            <person name="Catrice O."/>
            <person name="Chaidir N."/>
            <person name="Claudel C."/>
            <person name="Donnadieu C."/>
            <person name="Faraut T."/>
            <person name="Fievet G."/>
            <person name="Helmstetter N."/>
            <person name="King M."/>
            <person name="Knapp S.J."/>
            <person name="Lai Z."/>
            <person name="Le Paslier M.C."/>
            <person name="Lippi Y."/>
            <person name="Lorenzon L."/>
            <person name="Mandel J.R."/>
            <person name="Marage G."/>
            <person name="Marchand G."/>
            <person name="Marquand E."/>
            <person name="Bret-Mestries E."/>
            <person name="Morien E."/>
            <person name="Nambeesan S."/>
            <person name="Nguyen T."/>
            <person name="Pegot-Espagnet P."/>
            <person name="Pouilly N."/>
            <person name="Raftis F."/>
            <person name="Sallet E."/>
            <person name="Schiex T."/>
            <person name="Thomas J."/>
            <person name="Vandecasteele C."/>
            <person name="Vares D."/>
            <person name="Vear F."/>
            <person name="Vautrin S."/>
            <person name="Crespi M."/>
            <person name="Mangin B."/>
            <person name="Burke J.M."/>
            <person name="Salse J."/>
            <person name="Munos S."/>
            <person name="Vincourt P."/>
            <person name="Rieseberg L.H."/>
            <person name="Langlade N.B."/>
        </authorList>
    </citation>
    <scope>NUCLEOTIDE SEQUENCE</scope>
    <source>
        <tissue evidence="1">Leaves</tissue>
    </source>
</reference>
<name>A0A9K3H086_HELAN</name>
<sequence length="102" mass="11626">MLRLNHLPLISRLNPPLLIHKQRFFLSLCRFGFSIPRERDSNRFIQIPSFSPVTKFNKQSAIVGVLLGSSFKGNVDVTNSYAGLVFDRFGFCFACVLGFVWI</sequence>
<keyword evidence="2" id="KW-1185">Reference proteome</keyword>